<dbReference type="Gene3D" id="2.40.50.100">
    <property type="match status" value="1"/>
</dbReference>
<evidence type="ECO:0000256" key="1">
    <source>
        <dbReference type="ARBA" id="ARBA00009477"/>
    </source>
</evidence>
<comment type="similarity">
    <text evidence="1">Belongs to the membrane fusion protein (MFP) (TC 8.A.1) family.</text>
</comment>
<dbReference type="SUPFAM" id="SSF111369">
    <property type="entry name" value="HlyD-like secretion proteins"/>
    <property type="match status" value="1"/>
</dbReference>
<gene>
    <name evidence="4" type="ORF">K7G82_19135</name>
</gene>
<protein>
    <submittedName>
        <fullName evidence="4">Efflux RND transporter periplasmic adaptor subunit</fullName>
    </submittedName>
</protein>
<dbReference type="PANTHER" id="PTHR30097:SF4">
    <property type="entry name" value="SLR6042 PROTEIN"/>
    <property type="match status" value="1"/>
</dbReference>
<evidence type="ECO:0000256" key="2">
    <source>
        <dbReference type="ARBA" id="ARBA00022448"/>
    </source>
</evidence>
<proteinExistence type="inferred from homology"/>
<evidence type="ECO:0000313" key="5">
    <source>
        <dbReference type="Proteomes" id="UP000706039"/>
    </source>
</evidence>
<feature type="domain" description="CzcB-like C-terminal circularly permuted SH3-like" evidence="3">
    <location>
        <begin position="294"/>
        <end position="351"/>
    </location>
</feature>
<keyword evidence="2" id="KW-0813">Transport</keyword>
<dbReference type="Pfam" id="PF25975">
    <property type="entry name" value="CzcB_C"/>
    <property type="match status" value="1"/>
</dbReference>
<dbReference type="EMBL" id="JAINVV010000009">
    <property type="protein sequence ID" value="MBY8824427.1"/>
    <property type="molecule type" value="Genomic_DNA"/>
</dbReference>
<dbReference type="InterPro" id="IPR051909">
    <property type="entry name" value="MFP_Cation_Efflux"/>
</dbReference>
<sequence>MRSLGLLTLLAACSAEPEAEPVNGTANAAMPVRPGALNLSAEQMAWIGVRFAAAETATEIAIGTVPVTVAPPPNARVAVAAIIPGVVTRTLVVEGDSVRAGQPLAVVAARELLTLGAGVEQASARVAVARANDGRLGQLAREGIIAGARADEARAALREAQAELNEQRRIVAMVNGSPASGTYTLTAPIAGRVTSTAIQTGSPVDGTTAAYVIDAASRYELTAQLPERLIGQIRPGMAVQMGDGVRGTVSSVGAVVDPQTRSAVLRAAIPAAPGIVSGRSTSATLLGPAPMGAVIVPAGAVIDIDGRPTIFVRTDKGVAARTVEAGEKAGDRAVIFKGLRAGERVATSGTSELKSLAGQN</sequence>
<dbReference type="Gene3D" id="2.40.30.170">
    <property type="match status" value="1"/>
</dbReference>
<name>A0ABS7PSV3_9SPHN</name>
<comment type="caution">
    <text evidence="4">The sequence shown here is derived from an EMBL/GenBank/DDBJ whole genome shotgun (WGS) entry which is preliminary data.</text>
</comment>
<organism evidence="4 5">
    <name type="scientific">Sphingomonas colocasiae</name>
    <dbReference type="NCBI Taxonomy" id="1848973"/>
    <lineage>
        <taxon>Bacteria</taxon>
        <taxon>Pseudomonadati</taxon>
        <taxon>Pseudomonadota</taxon>
        <taxon>Alphaproteobacteria</taxon>
        <taxon>Sphingomonadales</taxon>
        <taxon>Sphingomonadaceae</taxon>
        <taxon>Sphingomonas</taxon>
    </lineage>
</organism>
<dbReference type="PANTHER" id="PTHR30097">
    <property type="entry name" value="CATION EFFLUX SYSTEM PROTEIN CUSB"/>
    <property type="match status" value="1"/>
</dbReference>
<dbReference type="InterPro" id="IPR006143">
    <property type="entry name" value="RND_pump_MFP"/>
</dbReference>
<dbReference type="InterPro" id="IPR058649">
    <property type="entry name" value="CzcB_C"/>
</dbReference>
<reference evidence="4 5" key="1">
    <citation type="submission" date="2021-08" db="EMBL/GenBank/DDBJ databases">
        <authorList>
            <person name="Tuo L."/>
        </authorList>
    </citation>
    <scope>NUCLEOTIDE SEQUENCE [LARGE SCALE GENOMIC DNA]</scope>
    <source>
        <strain evidence="4 5">JCM 31229</strain>
    </source>
</reference>
<dbReference type="NCBIfam" id="TIGR01730">
    <property type="entry name" value="RND_mfp"/>
    <property type="match status" value="1"/>
</dbReference>
<dbReference type="Gene3D" id="2.40.420.20">
    <property type="match status" value="1"/>
</dbReference>
<keyword evidence="5" id="KW-1185">Reference proteome</keyword>
<accession>A0ABS7PSV3</accession>
<dbReference type="Proteomes" id="UP000706039">
    <property type="component" value="Unassembled WGS sequence"/>
</dbReference>
<dbReference type="Gene3D" id="1.10.287.470">
    <property type="entry name" value="Helix hairpin bin"/>
    <property type="match status" value="1"/>
</dbReference>
<evidence type="ECO:0000259" key="3">
    <source>
        <dbReference type="Pfam" id="PF25975"/>
    </source>
</evidence>
<evidence type="ECO:0000313" key="4">
    <source>
        <dbReference type="EMBL" id="MBY8824427.1"/>
    </source>
</evidence>